<evidence type="ECO:0000313" key="1">
    <source>
        <dbReference type="EMBL" id="GGJ89878.1"/>
    </source>
</evidence>
<evidence type="ECO:0000313" key="2">
    <source>
        <dbReference type="Proteomes" id="UP000649739"/>
    </source>
</evidence>
<name>A0A8J3B9K2_9ACTN</name>
<comment type="caution">
    <text evidence="1">The sequence shown here is derived from an EMBL/GenBank/DDBJ whole genome shotgun (WGS) entry which is preliminary data.</text>
</comment>
<organism evidence="1 2">
    <name type="scientific">Pilimelia anulata</name>
    <dbReference type="NCBI Taxonomy" id="53371"/>
    <lineage>
        <taxon>Bacteria</taxon>
        <taxon>Bacillati</taxon>
        <taxon>Actinomycetota</taxon>
        <taxon>Actinomycetes</taxon>
        <taxon>Micromonosporales</taxon>
        <taxon>Micromonosporaceae</taxon>
        <taxon>Pilimelia</taxon>
    </lineage>
</organism>
<gene>
    <name evidence="1" type="ORF">GCM10010123_19620</name>
</gene>
<reference evidence="1" key="2">
    <citation type="submission" date="2020-09" db="EMBL/GenBank/DDBJ databases">
        <authorList>
            <person name="Sun Q."/>
            <person name="Ohkuma M."/>
        </authorList>
    </citation>
    <scope>NUCLEOTIDE SEQUENCE</scope>
    <source>
        <strain evidence="1">JCM 3090</strain>
    </source>
</reference>
<dbReference type="Proteomes" id="UP000649739">
    <property type="component" value="Unassembled WGS sequence"/>
</dbReference>
<keyword evidence="2" id="KW-1185">Reference proteome</keyword>
<dbReference type="AlphaFoldDB" id="A0A8J3B9K2"/>
<dbReference type="EMBL" id="BMQB01000003">
    <property type="protein sequence ID" value="GGJ89878.1"/>
    <property type="molecule type" value="Genomic_DNA"/>
</dbReference>
<proteinExistence type="predicted"/>
<sequence>MSIDPTHQASTTEREAEQLRAILERAWARTAAEQTPEPHDVWIAATLPLIQHHANNVGFRMGERRAASLQTRVNQLTRTIQAQLRDGVAEDNIDLELAQGILDACSLPRLRHHYTVRVQVVFEVDVTAEGNDDAEDAATTRVTDLLQDQIEDDDLRPERDTEILNCDIGDLVELDDYR</sequence>
<dbReference type="RefSeq" id="WP_189169742.1">
    <property type="nucleotide sequence ID" value="NZ_BMQB01000003.1"/>
</dbReference>
<protein>
    <submittedName>
        <fullName evidence="1">Uncharacterized protein</fullName>
    </submittedName>
</protein>
<reference evidence="1" key="1">
    <citation type="journal article" date="2014" name="Int. J. Syst. Evol. Microbiol.">
        <title>Complete genome sequence of Corynebacterium casei LMG S-19264T (=DSM 44701T), isolated from a smear-ripened cheese.</title>
        <authorList>
            <consortium name="US DOE Joint Genome Institute (JGI-PGF)"/>
            <person name="Walter F."/>
            <person name="Albersmeier A."/>
            <person name="Kalinowski J."/>
            <person name="Ruckert C."/>
        </authorList>
    </citation>
    <scope>NUCLEOTIDE SEQUENCE</scope>
    <source>
        <strain evidence="1">JCM 3090</strain>
    </source>
</reference>
<accession>A0A8J3B9K2</accession>